<feature type="transmembrane region" description="Helical" evidence="8">
    <location>
        <begin position="6"/>
        <end position="28"/>
    </location>
</feature>
<protein>
    <submittedName>
        <fullName evidence="9">Glycosyl transferase family 4</fullName>
    </submittedName>
</protein>
<dbReference type="eggNOG" id="COG0472">
    <property type="taxonomic scope" value="Bacteria"/>
</dbReference>
<feature type="transmembrane region" description="Helical" evidence="8">
    <location>
        <begin position="299"/>
        <end position="318"/>
    </location>
</feature>
<dbReference type="PANTHER" id="PTHR22926:SF3">
    <property type="entry name" value="UNDECAPRENYL-PHOSPHATE ALPHA-N-ACETYLGLUCOSAMINYL 1-PHOSPHATE TRANSFERASE"/>
    <property type="match status" value="1"/>
</dbReference>
<feature type="binding site" evidence="7">
    <location>
        <position position="162"/>
    </location>
    <ligand>
        <name>Mg(2+)</name>
        <dbReference type="ChEBI" id="CHEBI:18420"/>
    </ligand>
</feature>
<dbReference type="PANTHER" id="PTHR22926">
    <property type="entry name" value="PHOSPHO-N-ACETYLMURAMOYL-PENTAPEPTIDE-TRANSFERASE"/>
    <property type="match status" value="1"/>
</dbReference>
<keyword evidence="4 8" id="KW-0812">Transmembrane</keyword>
<evidence type="ECO:0000256" key="4">
    <source>
        <dbReference type="ARBA" id="ARBA00022692"/>
    </source>
</evidence>
<reference evidence="9 10" key="1">
    <citation type="journal article" date="2011" name="J. Bacteriol.">
        <title>Complete genome sequence of the cellulose-degrading bacterium Cellulosilyticum lentocellum.</title>
        <authorList>
            <consortium name="US DOE Joint Genome Institute"/>
            <person name="Miller D.A."/>
            <person name="Suen G."/>
            <person name="Bruce D."/>
            <person name="Copeland A."/>
            <person name="Cheng J.F."/>
            <person name="Detter C."/>
            <person name="Goodwin L.A."/>
            <person name="Han C.S."/>
            <person name="Hauser L.J."/>
            <person name="Land M.L."/>
            <person name="Lapidus A."/>
            <person name="Lucas S."/>
            <person name="Meincke L."/>
            <person name="Pitluck S."/>
            <person name="Tapia R."/>
            <person name="Teshima H."/>
            <person name="Woyke T."/>
            <person name="Fox B.G."/>
            <person name="Angert E.R."/>
            <person name="Currie C.R."/>
        </authorList>
    </citation>
    <scope>NUCLEOTIDE SEQUENCE [LARGE SCALE GENOMIC DNA]</scope>
    <source>
        <strain evidence="10">ATCC 49066 / DSM 5427 / NCIMB 11756 / RHM5</strain>
    </source>
</reference>
<feature type="transmembrane region" description="Helical" evidence="8">
    <location>
        <begin position="78"/>
        <end position="98"/>
    </location>
</feature>
<keyword evidence="7" id="KW-0479">Metal-binding</keyword>
<dbReference type="Pfam" id="PF00953">
    <property type="entry name" value="Glycos_transf_4"/>
    <property type="match status" value="1"/>
</dbReference>
<dbReference type="GO" id="GO:0009103">
    <property type="term" value="P:lipopolysaccharide biosynthetic process"/>
    <property type="evidence" value="ECO:0007669"/>
    <property type="project" value="TreeGrafter"/>
</dbReference>
<keyword evidence="5 8" id="KW-1133">Transmembrane helix</keyword>
<comment type="cofactor">
    <cofactor evidence="7">
        <name>Mg(2+)</name>
        <dbReference type="ChEBI" id="CHEBI:18420"/>
    </cofactor>
</comment>
<keyword evidence="2" id="KW-1003">Cell membrane</keyword>
<feature type="transmembrane region" description="Helical" evidence="8">
    <location>
        <begin position="49"/>
        <end position="72"/>
    </location>
</feature>
<dbReference type="Proteomes" id="UP000008467">
    <property type="component" value="Chromosome"/>
</dbReference>
<proteinExistence type="predicted"/>
<evidence type="ECO:0000256" key="3">
    <source>
        <dbReference type="ARBA" id="ARBA00022679"/>
    </source>
</evidence>
<evidence type="ECO:0000256" key="1">
    <source>
        <dbReference type="ARBA" id="ARBA00004651"/>
    </source>
</evidence>
<evidence type="ECO:0000256" key="7">
    <source>
        <dbReference type="PIRSR" id="PIRSR600715-1"/>
    </source>
</evidence>
<dbReference type="GO" id="GO:0016780">
    <property type="term" value="F:phosphotransferase activity, for other substituted phosphate groups"/>
    <property type="evidence" value="ECO:0007669"/>
    <property type="project" value="InterPro"/>
</dbReference>
<dbReference type="GO" id="GO:0046872">
    <property type="term" value="F:metal ion binding"/>
    <property type="evidence" value="ECO:0007669"/>
    <property type="project" value="UniProtKB-KW"/>
</dbReference>
<dbReference type="GO" id="GO:0044038">
    <property type="term" value="P:cell wall macromolecule biosynthetic process"/>
    <property type="evidence" value="ECO:0007669"/>
    <property type="project" value="TreeGrafter"/>
</dbReference>
<organism evidence="9 10">
    <name type="scientific">Cellulosilyticum lentocellum (strain ATCC 49066 / DSM 5427 / NCIMB 11756 / RHM5)</name>
    <name type="common">Clostridium lentocellum</name>
    <dbReference type="NCBI Taxonomy" id="642492"/>
    <lineage>
        <taxon>Bacteria</taxon>
        <taxon>Bacillati</taxon>
        <taxon>Bacillota</taxon>
        <taxon>Clostridia</taxon>
        <taxon>Lachnospirales</taxon>
        <taxon>Cellulosilyticaceae</taxon>
        <taxon>Cellulosilyticum</taxon>
    </lineage>
</organism>
<comment type="subcellular location">
    <subcellularLocation>
        <location evidence="1">Cell membrane</location>
        <topology evidence="1">Multi-pass membrane protein</topology>
    </subcellularLocation>
</comment>
<feature type="transmembrane region" description="Helical" evidence="8">
    <location>
        <begin position="324"/>
        <end position="340"/>
    </location>
</feature>
<dbReference type="HOGENOM" id="CLU_023982_2_3_9"/>
<keyword evidence="7" id="KW-0460">Magnesium</keyword>
<name>F2JH28_CELLD</name>
<dbReference type="RefSeq" id="WP_013658644.1">
    <property type="nucleotide sequence ID" value="NC_015275.1"/>
</dbReference>
<evidence type="ECO:0000256" key="5">
    <source>
        <dbReference type="ARBA" id="ARBA00022989"/>
    </source>
</evidence>
<dbReference type="InterPro" id="IPR018480">
    <property type="entry name" value="PNAcMuramoyl-5peptid_Trfase_CS"/>
</dbReference>
<evidence type="ECO:0000313" key="9">
    <source>
        <dbReference type="EMBL" id="ADZ85368.1"/>
    </source>
</evidence>
<dbReference type="PROSITE" id="PS01348">
    <property type="entry name" value="MRAY_2"/>
    <property type="match status" value="1"/>
</dbReference>
<dbReference type="EMBL" id="CP002582">
    <property type="protein sequence ID" value="ADZ85368.1"/>
    <property type="molecule type" value="Genomic_DNA"/>
</dbReference>
<feature type="binding site" evidence="7">
    <location>
        <position position="222"/>
    </location>
    <ligand>
        <name>Mg(2+)</name>
        <dbReference type="ChEBI" id="CHEBI:18420"/>
    </ligand>
</feature>
<dbReference type="STRING" id="642492.Clole_3685"/>
<evidence type="ECO:0000256" key="8">
    <source>
        <dbReference type="SAM" id="Phobius"/>
    </source>
</evidence>
<feature type="transmembrane region" description="Helical" evidence="8">
    <location>
        <begin position="141"/>
        <end position="163"/>
    </location>
</feature>
<dbReference type="AlphaFoldDB" id="F2JH28"/>
<feature type="transmembrane region" description="Helical" evidence="8">
    <location>
        <begin position="110"/>
        <end position="135"/>
    </location>
</feature>
<evidence type="ECO:0000256" key="6">
    <source>
        <dbReference type="ARBA" id="ARBA00023136"/>
    </source>
</evidence>
<keyword evidence="3 9" id="KW-0808">Transferase</keyword>
<feature type="transmembrane region" description="Helical" evidence="8">
    <location>
        <begin position="249"/>
        <end position="268"/>
    </location>
</feature>
<dbReference type="KEGG" id="cle:Clole_3685"/>
<dbReference type="GO" id="GO:0005886">
    <property type="term" value="C:plasma membrane"/>
    <property type="evidence" value="ECO:0007669"/>
    <property type="project" value="UniProtKB-SubCell"/>
</dbReference>
<keyword evidence="10" id="KW-1185">Reference proteome</keyword>
<evidence type="ECO:0000256" key="2">
    <source>
        <dbReference type="ARBA" id="ARBA00022475"/>
    </source>
</evidence>
<accession>F2JH28</accession>
<feature type="transmembrane region" description="Helical" evidence="8">
    <location>
        <begin position="195"/>
        <end position="213"/>
    </location>
</feature>
<dbReference type="GO" id="GO:0071555">
    <property type="term" value="P:cell wall organization"/>
    <property type="evidence" value="ECO:0007669"/>
    <property type="project" value="TreeGrafter"/>
</dbReference>
<sequence>MGNIDYAILYAIAFVLAFLIAFFATPLAKKIAFKVGAIAKPRKRDMHKVPIPRMGGIAIFAGFMITFLTLIWKLPLVNIKQTLGVFIGCTMIFLLGFFDDIFELPAKPKFLIQILAAAVVALCGVRIDFFTIPFIGDKEFYTTFLAIPATVIWIVAITNAVNLIDGLDGLAAGVSSIASLCLMVLSIYFDNPPGAFLTAILAGSCMGFLPYNFNPASIFMGDTGSTFLGFTLGITSVMGLLKGYTVTTIFIAVLVLGLPIFDTAFAILRRFLAGKPIMSPDRGHLHHRLVDRGYTQKQAVVTLYGISGILGVSAIAFFNRDLKFALLVFIMMGCLLYFTVKTMATHDKDNES</sequence>
<dbReference type="InterPro" id="IPR000715">
    <property type="entry name" value="Glycosyl_transferase_4"/>
</dbReference>
<evidence type="ECO:0000313" key="10">
    <source>
        <dbReference type="Proteomes" id="UP000008467"/>
    </source>
</evidence>
<dbReference type="CDD" id="cd06853">
    <property type="entry name" value="GT_WecA_like"/>
    <property type="match status" value="1"/>
</dbReference>
<feature type="transmembrane region" description="Helical" evidence="8">
    <location>
        <begin position="170"/>
        <end position="189"/>
    </location>
</feature>
<feature type="transmembrane region" description="Helical" evidence="8">
    <location>
        <begin position="225"/>
        <end position="243"/>
    </location>
</feature>
<keyword evidence="6 8" id="KW-0472">Membrane</keyword>
<gene>
    <name evidence="9" type="ordered locus">Clole_3685</name>
</gene>